<proteinExistence type="predicted"/>
<name>A0A2N9LFF7_9BACT</name>
<dbReference type="AlphaFoldDB" id="A0A2N9LFF7"/>
<reference evidence="7" key="1">
    <citation type="submission" date="2018-02" db="EMBL/GenBank/DDBJ databases">
        <authorList>
            <person name="Hausmann B."/>
        </authorList>
    </citation>
    <scope>NUCLEOTIDE SEQUENCE [LARGE SCALE GENOMIC DNA]</scope>
    <source>
        <strain evidence="7">Peat soil MAG SbA5</strain>
    </source>
</reference>
<feature type="transmembrane region" description="Helical" evidence="5">
    <location>
        <begin position="6"/>
        <end position="29"/>
    </location>
</feature>
<dbReference type="PANTHER" id="PTHR43359">
    <property type="entry name" value="FORMATE HYDROGENLYASE SUBUNIT 4"/>
    <property type="match status" value="1"/>
</dbReference>
<keyword evidence="4 5" id="KW-0472">Membrane</keyword>
<feature type="transmembrane region" description="Helical" evidence="5">
    <location>
        <begin position="281"/>
        <end position="303"/>
    </location>
</feature>
<comment type="subcellular location">
    <subcellularLocation>
        <location evidence="1">Membrane</location>
        <topology evidence="1">Multi-pass membrane protein</topology>
    </subcellularLocation>
</comment>
<feature type="transmembrane region" description="Helical" evidence="5">
    <location>
        <begin position="166"/>
        <end position="185"/>
    </location>
</feature>
<feature type="transmembrane region" description="Helical" evidence="5">
    <location>
        <begin position="73"/>
        <end position="92"/>
    </location>
</feature>
<dbReference type="OrthoDB" id="9778499at2"/>
<keyword evidence="2 5" id="KW-0812">Transmembrane</keyword>
<dbReference type="Proteomes" id="UP000239735">
    <property type="component" value="Unassembled WGS sequence"/>
</dbReference>
<evidence type="ECO:0000256" key="3">
    <source>
        <dbReference type="ARBA" id="ARBA00022989"/>
    </source>
</evidence>
<dbReference type="PANTHER" id="PTHR43359:SF1">
    <property type="entry name" value="FORMATE HYDROGENLYASE SUBUNIT 4-RELATED"/>
    <property type="match status" value="1"/>
</dbReference>
<dbReference type="InterPro" id="IPR001694">
    <property type="entry name" value="NADH_UbQ_OxRdtase_su1/FPO"/>
</dbReference>
<sequence length="304" mass="32484">MTLITALARLLIFPGLVFAMPAAWFFLWVERKSVALMQERVGPPFMQPFFDFVKLLGKETPPRTGIGGMLMRAWPLIAVSAAAGAVGLLPVLPSSGGFQGDLILLLALLELPSVCIIAAGFSSRSIFAEIGSAREAALSVSYNIVFLLAIVSIAASQHTFRLEALAALPATPLLWLGVAAILVCLPAKLHINPFSLPNAEQEIYAGPMTEYAGAELAMWELAHGLEWVAGVGLVATLVAPHVHAVWIAACIFIAISFAVVLLLSVLAAATARLAIDSSVRFYWQCTLIFAVLAISSAILMRFWS</sequence>
<accession>A0A2N9LFF7</accession>
<gene>
    <name evidence="6" type="primary">cooK</name>
    <name evidence="6" type="ORF">SBA5_330033</name>
</gene>
<evidence type="ECO:0000256" key="2">
    <source>
        <dbReference type="ARBA" id="ARBA00022692"/>
    </source>
</evidence>
<keyword evidence="3 5" id="KW-1133">Transmembrane helix</keyword>
<feature type="transmembrane region" description="Helical" evidence="5">
    <location>
        <begin position="98"/>
        <end position="119"/>
    </location>
</feature>
<dbReference type="GO" id="GO:0005886">
    <property type="term" value="C:plasma membrane"/>
    <property type="evidence" value="ECO:0007669"/>
    <property type="project" value="TreeGrafter"/>
</dbReference>
<dbReference type="EMBL" id="OKRB01000090">
    <property type="protein sequence ID" value="SPE21991.1"/>
    <property type="molecule type" value="Genomic_DNA"/>
</dbReference>
<dbReference type="InterPro" id="IPR052561">
    <property type="entry name" value="ComplexI_Subunit1"/>
</dbReference>
<feature type="transmembrane region" description="Helical" evidence="5">
    <location>
        <begin position="140"/>
        <end position="160"/>
    </location>
</feature>
<evidence type="ECO:0000256" key="1">
    <source>
        <dbReference type="ARBA" id="ARBA00004141"/>
    </source>
</evidence>
<feature type="transmembrane region" description="Helical" evidence="5">
    <location>
        <begin position="245"/>
        <end position="269"/>
    </location>
</feature>
<evidence type="ECO:0000256" key="4">
    <source>
        <dbReference type="ARBA" id="ARBA00023136"/>
    </source>
</evidence>
<evidence type="ECO:0000256" key="5">
    <source>
        <dbReference type="SAM" id="Phobius"/>
    </source>
</evidence>
<organism evidence="6 7">
    <name type="scientific">Candidatus Sulfuritelmatomonas gaucii</name>
    <dbReference type="NCBI Taxonomy" id="2043161"/>
    <lineage>
        <taxon>Bacteria</taxon>
        <taxon>Pseudomonadati</taxon>
        <taxon>Acidobacteriota</taxon>
        <taxon>Terriglobia</taxon>
        <taxon>Terriglobales</taxon>
        <taxon>Acidobacteriaceae</taxon>
        <taxon>Candidatus Sulfuritelmatomonas</taxon>
    </lineage>
</organism>
<evidence type="ECO:0000313" key="6">
    <source>
        <dbReference type="EMBL" id="SPE21991.1"/>
    </source>
</evidence>
<dbReference type="Pfam" id="PF00146">
    <property type="entry name" value="NADHdh"/>
    <property type="match status" value="1"/>
</dbReference>
<evidence type="ECO:0000313" key="7">
    <source>
        <dbReference type="Proteomes" id="UP000239735"/>
    </source>
</evidence>
<protein>
    <submittedName>
        <fullName evidence="6">Carbon monoxide-induced hydrogenase, CooK subunit</fullName>
    </submittedName>
</protein>